<dbReference type="GO" id="GO:0046872">
    <property type="term" value="F:metal ion binding"/>
    <property type="evidence" value="ECO:0007669"/>
    <property type="project" value="UniProtKB-KW"/>
</dbReference>
<dbReference type="GO" id="GO:0070204">
    <property type="term" value="F:2-succinyl-5-enolpyruvyl-6-hydroxy-3-cyclohexene-1-carboxylic-acid synthase activity"/>
    <property type="evidence" value="ECO:0007669"/>
    <property type="project" value="InterPro"/>
</dbReference>
<dbReference type="Pfam" id="PF02776">
    <property type="entry name" value="TPP_enzyme_N"/>
    <property type="match status" value="1"/>
</dbReference>
<reference evidence="7" key="1">
    <citation type="submission" date="2019-02" db="EMBL/GenBank/DDBJ databases">
        <title>Complete Genome Sequence of vanD5-typed vancomycin-resistant Enterococcus faecium in Sapporo, Japan.</title>
        <authorList>
            <person name="Sato T."/>
            <person name="Wada T."/>
            <person name="Shinagawa M."/>
            <person name="Fukushima Y."/>
            <person name="Nakajima C."/>
            <person name="Suzuki Y."/>
            <person name="Takahashi S."/>
            <person name="Yokota S."/>
        </authorList>
    </citation>
    <scope>NUCLEOTIDE SEQUENCE</scope>
    <source>
        <strain evidence="7">SMVRE20</strain>
    </source>
</reference>
<evidence type="ECO:0000259" key="6">
    <source>
        <dbReference type="Pfam" id="PF02776"/>
    </source>
</evidence>
<dbReference type="Gene3D" id="3.40.50.970">
    <property type="match status" value="2"/>
</dbReference>
<dbReference type="PANTHER" id="PTHR42916:SF1">
    <property type="entry name" value="PROTEIN PHYLLO, CHLOROPLASTIC"/>
    <property type="match status" value="1"/>
</dbReference>
<sequence>MISSVKNVQILVSLLKQHNIKDIVISPGSRDFQLVHSVETDSFFRTYTVVDERSAAFFANGLSMAIDKPVCVCCTSSTASSNYMAAAKDAFANGIQLVLLTADRDYRRLYQMEDQMIDQVDMYGAYVRSNVDIPIVKDSDDEWYATRKINEAILELNHGVKGPVQINYQLMDLSAPFVETMPEYRKITRYQEDDLLSSVEIFKQKLLSKKRIMVLCGQQEENNLSALLEEFFIKYNTIIIKDNYSNIHGEHFIKTVLVTERMSVNAFIDYCPDLVITIGKHVWSFVKYTLRDKKLKFEHWRISEDGKIVDPFNKLTSVFQCSAEFFMETVTAGVNSNNNLEYYNLWKTRLSKVCYPELVYSNFYAISELVKKIPDSALVHSSILNAARLYDFVSDDKALLSFANLGADGIDGCLPTFLGQAEADKTRPAYLISGDLSFFYAMNSLCGDIPDNAHIFLINNHSGSEFHTNFGKFYNGSLSVDKHIAAGHISNAKDWALENNIKYITADSKESLKSGLDVFINTFDSPVLFEVFTDPDTDTSVLESFYSINKVITPKMYFRKALDIIKKHLHIK</sequence>
<keyword evidence="4" id="KW-0786">Thiamine pyrophosphate</keyword>
<dbReference type="CDD" id="cd07037">
    <property type="entry name" value="TPP_PYR_MenD"/>
    <property type="match status" value="1"/>
</dbReference>
<gene>
    <name evidence="7" type="primary">menD</name>
    <name evidence="8" type="ORF">GBM73_00145</name>
    <name evidence="7" type="ORF">SMVRE20_01817</name>
</gene>
<reference evidence="8 9" key="2">
    <citation type="submission" date="2019-10" db="EMBL/GenBank/DDBJ databases">
        <title>Evolutionary dynamics of vancomycin-resistant Enterococcus faecium during gastrointestinal tract colonization and bloodstream infection in immunocompromised pediatric patients.</title>
        <authorList>
            <person name="Chilambi G.S."/>
            <person name="Nordstrom H.R."/>
            <person name="Evans D.R."/>
            <person name="Ferrolino J."/>
            <person name="Hayden R.T."/>
            <person name="Maron G.M."/>
            <person name="Vo A.N."/>
            <person name="Gilmore M.S."/>
            <person name="Wolf J."/>
            <person name="Rosch J.W."/>
            <person name="Van Tyne D."/>
        </authorList>
    </citation>
    <scope>NUCLEOTIDE SEQUENCE [LARGE SCALE GENOMIC DNA]</scope>
    <source>
        <strain evidence="8 9">VRECG27</strain>
    </source>
</reference>
<dbReference type="Proteomes" id="UP000469871">
    <property type="component" value="Unassembled WGS sequence"/>
</dbReference>
<evidence type="ECO:0000313" key="9">
    <source>
        <dbReference type="Proteomes" id="UP000469871"/>
    </source>
</evidence>
<keyword evidence="1" id="KW-0808">Transferase</keyword>
<dbReference type="InterPro" id="IPR012001">
    <property type="entry name" value="Thiamin_PyroP_enz_TPP-bd_dom"/>
</dbReference>
<dbReference type="PIRSF" id="PIRSF004983">
    <property type="entry name" value="MenD"/>
    <property type="match status" value="1"/>
</dbReference>
<dbReference type="InterPro" id="IPR004433">
    <property type="entry name" value="MenaQ_synth_MenD"/>
</dbReference>
<name>A0A455TUH6_ENTFC</name>
<dbReference type="Gene3D" id="3.40.50.1220">
    <property type="entry name" value="TPP-binding domain"/>
    <property type="match status" value="1"/>
</dbReference>
<organism evidence="7">
    <name type="scientific">Enterococcus faecium</name>
    <name type="common">Streptococcus faecium</name>
    <dbReference type="NCBI Taxonomy" id="1352"/>
    <lineage>
        <taxon>Bacteria</taxon>
        <taxon>Bacillati</taxon>
        <taxon>Bacillota</taxon>
        <taxon>Bacilli</taxon>
        <taxon>Lactobacillales</taxon>
        <taxon>Enterococcaceae</taxon>
        <taxon>Enterococcus</taxon>
    </lineage>
</organism>
<feature type="domain" description="Thiamine pyrophosphate enzyme N-terminal TPP-binding" evidence="6">
    <location>
        <begin position="9"/>
        <end position="122"/>
    </location>
</feature>
<evidence type="ECO:0000256" key="4">
    <source>
        <dbReference type="ARBA" id="ARBA00023052"/>
    </source>
</evidence>
<evidence type="ECO:0000313" key="8">
    <source>
        <dbReference type="EMBL" id="KAB7575834.1"/>
    </source>
</evidence>
<accession>A0A455TUH6</accession>
<evidence type="ECO:0000256" key="2">
    <source>
        <dbReference type="ARBA" id="ARBA00022723"/>
    </source>
</evidence>
<keyword evidence="3" id="KW-0460">Magnesium</keyword>
<protein>
    <submittedName>
        <fullName evidence="7">2-succinyl-5-enolpyruvyl-6-hydroxy-3-cyclohexene-1-carboxylate synthase</fullName>
    </submittedName>
    <submittedName>
        <fullName evidence="8">Decarboxylase</fullName>
    </submittedName>
</protein>
<dbReference type="GO" id="GO:0030976">
    <property type="term" value="F:thiamine pyrophosphate binding"/>
    <property type="evidence" value="ECO:0007669"/>
    <property type="project" value="InterPro"/>
</dbReference>
<dbReference type="SUPFAM" id="SSF52518">
    <property type="entry name" value="Thiamin diphosphate-binding fold (THDP-binding)"/>
    <property type="match status" value="2"/>
</dbReference>
<keyword evidence="5" id="KW-0464">Manganese</keyword>
<dbReference type="GO" id="GO:0009234">
    <property type="term" value="P:menaquinone biosynthetic process"/>
    <property type="evidence" value="ECO:0007669"/>
    <property type="project" value="InterPro"/>
</dbReference>
<evidence type="ECO:0000313" key="7">
    <source>
        <dbReference type="EMBL" id="BBI39487.1"/>
    </source>
</evidence>
<dbReference type="RefSeq" id="WP_002304655.1">
    <property type="nucleotide sequence ID" value="NZ_BTRN01000021.1"/>
</dbReference>
<keyword evidence="2" id="KW-0479">Metal-binding</keyword>
<dbReference type="EMBL" id="WEFP01000001">
    <property type="protein sequence ID" value="KAB7575834.1"/>
    <property type="molecule type" value="Genomic_DNA"/>
</dbReference>
<dbReference type="EMBL" id="AP019408">
    <property type="protein sequence ID" value="BBI39487.1"/>
    <property type="molecule type" value="Genomic_DNA"/>
</dbReference>
<evidence type="ECO:0000256" key="1">
    <source>
        <dbReference type="ARBA" id="ARBA00022679"/>
    </source>
</evidence>
<evidence type="ECO:0000256" key="3">
    <source>
        <dbReference type="ARBA" id="ARBA00022842"/>
    </source>
</evidence>
<dbReference type="PANTHER" id="PTHR42916">
    <property type="entry name" value="2-SUCCINYL-5-ENOLPYRUVYL-6-HYDROXY-3-CYCLOHEXENE-1-CARBOXYLATE SYNTHASE"/>
    <property type="match status" value="1"/>
</dbReference>
<dbReference type="InterPro" id="IPR029061">
    <property type="entry name" value="THDP-binding"/>
</dbReference>
<proteinExistence type="predicted"/>
<evidence type="ECO:0000256" key="5">
    <source>
        <dbReference type="ARBA" id="ARBA00023211"/>
    </source>
</evidence>
<dbReference type="AlphaFoldDB" id="A0A455TUH6"/>